<dbReference type="PROSITE" id="PS00062">
    <property type="entry name" value="ALDOKETO_REDUCTASE_2"/>
    <property type="match status" value="1"/>
</dbReference>
<evidence type="ECO:0000256" key="1">
    <source>
        <dbReference type="ARBA" id="ARBA00023002"/>
    </source>
</evidence>
<dbReference type="Pfam" id="PF00248">
    <property type="entry name" value="Aldo_ket_red"/>
    <property type="match status" value="1"/>
</dbReference>
<reference evidence="3 4" key="1">
    <citation type="submission" date="2019-02" db="EMBL/GenBank/DDBJ databases">
        <title>Genome sequencing of the rare red list fungi Phlebia centrifuga.</title>
        <authorList>
            <person name="Buettner E."/>
            <person name="Kellner H."/>
        </authorList>
    </citation>
    <scope>NUCLEOTIDE SEQUENCE [LARGE SCALE GENOMIC DNA]</scope>
    <source>
        <strain evidence="3 4">DSM 108282</strain>
    </source>
</reference>
<dbReference type="CDD" id="cd19075">
    <property type="entry name" value="AKR_AKR7A1-5"/>
    <property type="match status" value="1"/>
</dbReference>
<dbReference type="InterPro" id="IPR018170">
    <property type="entry name" value="Aldo/ket_reductase_CS"/>
</dbReference>
<protein>
    <recommendedName>
        <fullName evidence="2">NADP-dependent oxidoreductase domain-containing protein</fullName>
    </recommendedName>
</protein>
<dbReference type="Gene3D" id="3.20.20.100">
    <property type="entry name" value="NADP-dependent oxidoreductase domain"/>
    <property type="match status" value="1"/>
</dbReference>
<dbReference type="PANTHER" id="PTHR43364">
    <property type="entry name" value="NADH-SPECIFIC METHYLGLYOXAL REDUCTASE-RELATED"/>
    <property type="match status" value="1"/>
</dbReference>
<accession>A0A4S4KMQ7</accession>
<proteinExistence type="predicted"/>
<organism evidence="3 4">
    <name type="scientific">Hermanssonia centrifuga</name>
    <dbReference type="NCBI Taxonomy" id="98765"/>
    <lineage>
        <taxon>Eukaryota</taxon>
        <taxon>Fungi</taxon>
        <taxon>Dikarya</taxon>
        <taxon>Basidiomycota</taxon>
        <taxon>Agaricomycotina</taxon>
        <taxon>Agaricomycetes</taxon>
        <taxon>Polyporales</taxon>
        <taxon>Meruliaceae</taxon>
        <taxon>Hermanssonia</taxon>
    </lineage>
</organism>
<dbReference type="GO" id="GO:0016491">
    <property type="term" value="F:oxidoreductase activity"/>
    <property type="evidence" value="ECO:0007669"/>
    <property type="project" value="UniProtKB-KW"/>
</dbReference>
<gene>
    <name evidence="3" type="ORF">EW026_g3250</name>
</gene>
<dbReference type="PANTHER" id="PTHR43364:SF4">
    <property type="entry name" value="NAD(P)-LINKED OXIDOREDUCTASE SUPERFAMILY PROTEIN"/>
    <property type="match status" value="1"/>
</dbReference>
<dbReference type="AlphaFoldDB" id="A0A4S4KMQ7"/>
<keyword evidence="4" id="KW-1185">Reference proteome</keyword>
<sequence>MTRAKLALQEVIQLFIEGAGQVGYSGRFSDPNEVQKWVDVMVQHGQLAIDTSRIYSEGTSEQLIAQLDLKGVRVDTKIFPVTPGDHAPSKLKELFKLSLEALGSHKIRVFYLHAPDRSVPFEDTLEGVNELYQQGHFEELGLSNYMSFEVAEIVGICKRRGFVLPSVYQGIYNVLDRTNEAELFPCLRKFNIRGGFLTGKLLAPEPQVETGSHFDPNWALSVFYTTRYSHTVSAVKELKDVADKHGLKLAEVAYRWLEHHSAMIPTDRGIILGASRVEQLESAILNCEKGPLPEEVVAACAETWLKIKGNAKPSWQLT</sequence>
<dbReference type="InterPro" id="IPR036812">
    <property type="entry name" value="NAD(P)_OxRdtase_dom_sf"/>
</dbReference>
<comment type="caution">
    <text evidence="3">The sequence shown here is derived from an EMBL/GenBank/DDBJ whole genome shotgun (WGS) entry which is preliminary data.</text>
</comment>
<name>A0A4S4KMQ7_9APHY</name>
<keyword evidence="1" id="KW-0560">Oxidoreductase</keyword>
<evidence type="ECO:0000259" key="2">
    <source>
        <dbReference type="Pfam" id="PF00248"/>
    </source>
</evidence>
<evidence type="ECO:0000313" key="3">
    <source>
        <dbReference type="EMBL" id="THG99037.1"/>
    </source>
</evidence>
<dbReference type="SUPFAM" id="SSF51430">
    <property type="entry name" value="NAD(P)-linked oxidoreductase"/>
    <property type="match status" value="1"/>
</dbReference>
<evidence type="ECO:0000313" key="4">
    <source>
        <dbReference type="Proteomes" id="UP000309038"/>
    </source>
</evidence>
<dbReference type="InterPro" id="IPR050523">
    <property type="entry name" value="AKR_Detox_Biosynth"/>
</dbReference>
<dbReference type="Proteomes" id="UP000309038">
    <property type="component" value="Unassembled WGS sequence"/>
</dbReference>
<dbReference type="EMBL" id="SGPJ01000094">
    <property type="protein sequence ID" value="THG99037.1"/>
    <property type="molecule type" value="Genomic_DNA"/>
</dbReference>
<dbReference type="InterPro" id="IPR023210">
    <property type="entry name" value="NADP_OxRdtase_dom"/>
</dbReference>
<feature type="domain" description="NADP-dependent oxidoreductase" evidence="2">
    <location>
        <begin position="18"/>
        <end position="303"/>
    </location>
</feature>